<accession>A0A1F5XH24</accession>
<sequence>MLADNGVYILATKGPKGKKEYRVSHEQAIENLWYEPDFPKERPELSLEYVSKIFGDCRVFNDRKLAEGYALCVLDRVGYAEYGIQLLYFAHIRLPKFVLKKPQCEVRLVRRSLYPSAQ</sequence>
<dbReference type="EMBL" id="MFIF01000006">
    <property type="protein sequence ID" value="OGF87234.1"/>
    <property type="molecule type" value="Genomic_DNA"/>
</dbReference>
<evidence type="ECO:0000313" key="2">
    <source>
        <dbReference type="Proteomes" id="UP000177346"/>
    </source>
</evidence>
<dbReference type="AlphaFoldDB" id="A0A1F5XH24"/>
<protein>
    <submittedName>
        <fullName evidence="1">Uncharacterized protein</fullName>
    </submittedName>
</protein>
<evidence type="ECO:0000313" key="1">
    <source>
        <dbReference type="EMBL" id="OGF87234.1"/>
    </source>
</evidence>
<dbReference type="Proteomes" id="UP000177346">
    <property type="component" value="Unassembled WGS sequence"/>
</dbReference>
<proteinExistence type="predicted"/>
<name>A0A1F5XH24_9BACT</name>
<comment type="caution">
    <text evidence="1">The sequence shown here is derived from an EMBL/GenBank/DDBJ whole genome shotgun (WGS) entry which is preliminary data.</text>
</comment>
<reference evidence="1 2" key="1">
    <citation type="journal article" date="2016" name="Nat. Commun.">
        <title>Thousands of microbial genomes shed light on interconnected biogeochemical processes in an aquifer system.</title>
        <authorList>
            <person name="Anantharaman K."/>
            <person name="Brown C.T."/>
            <person name="Hug L.A."/>
            <person name="Sharon I."/>
            <person name="Castelle C.J."/>
            <person name="Probst A.J."/>
            <person name="Thomas B.C."/>
            <person name="Singh A."/>
            <person name="Wilkins M.J."/>
            <person name="Karaoz U."/>
            <person name="Brodie E.L."/>
            <person name="Williams K.H."/>
            <person name="Hubbard S.S."/>
            <person name="Banfield J.F."/>
        </authorList>
    </citation>
    <scope>NUCLEOTIDE SEQUENCE [LARGE SCALE GENOMIC DNA]</scope>
</reference>
<organism evidence="1 2">
    <name type="scientific">Candidatus Giovannonibacteria bacterium RIFCSPLOWO2_01_FULL_46_32</name>
    <dbReference type="NCBI Taxonomy" id="1798353"/>
    <lineage>
        <taxon>Bacteria</taxon>
        <taxon>Candidatus Giovannoniibacteriota</taxon>
    </lineage>
</organism>
<gene>
    <name evidence="1" type="ORF">A3B19_03310</name>
</gene>